<keyword evidence="3" id="KW-1185">Reference proteome</keyword>
<protein>
    <submittedName>
        <fullName evidence="2">Uncharacterized protein</fullName>
    </submittedName>
</protein>
<feature type="compositionally biased region" description="Basic and acidic residues" evidence="1">
    <location>
        <begin position="51"/>
        <end position="64"/>
    </location>
</feature>
<reference evidence="2" key="1">
    <citation type="journal article" date="2020" name="Stud. Mycol.">
        <title>101 Dothideomycetes genomes: a test case for predicting lifestyles and emergence of pathogens.</title>
        <authorList>
            <person name="Haridas S."/>
            <person name="Albert R."/>
            <person name="Binder M."/>
            <person name="Bloem J."/>
            <person name="Labutti K."/>
            <person name="Salamov A."/>
            <person name="Andreopoulos B."/>
            <person name="Baker S."/>
            <person name="Barry K."/>
            <person name="Bills G."/>
            <person name="Bluhm B."/>
            <person name="Cannon C."/>
            <person name="Castanera R."/>
            <person name="Culley D."/>
            <person name="Daum C."/>
            <person name="Ezra D."/>
            <person name="Gonzalez J."/>
            <person name="Henrissat B."/>
            <person name="Kuo A."/>
            <person name="Liang C."/>
            <person name="Lipzen A."/>
            <person name="Lutzoni F."/>
            <person name="Magnuson J."/>
            <person name="Mondo S."/>
            <person name="Nolan M."/>
            <person name="Ohm R."/>
            <person name="Pangilinan J."/>
            <person name="Park H.-J."/>
            <person name="Ramirez L."/>
            <person name="Alfaro M."/>
            <person name="Sun H."/>
            <person name="Tritt A."/>
            <person name="Yoshinaga Y."/>
            <person name="Zwiers L.-H."/>
            <person name="Turgeon B."/>
            <person name="Goodwin S."/>
            <person name="Spatafora J."/>
            <person name="Crous P."/>
            <person name="Grigoriev I."/>
        </authorList>
    </citation>
    <scope>NUCLEOTIDE SEQUENCE</scope>
    <source>
        <strain evidence="2">CBS 116435</strain>
    </source>
</reference>
<feature type="region of interest" description="Disordered" evidence="1">
    <location>
        <begin position="51"/>
        <end position="74"/>
    </location>
</feature>
<comment type="caution">
    <text evidence="2">The sequence shown here is derived from an EMBL/GenBank/DDBJ whole genome shotgun (WGS) entry which is preliminary data.</text>
</comment>
<proteinExistence type="predicted"/>
<feature type="compositionally biased region" description="Basic and acidic residues" evidence="1">
    <location>
        <begin position="258"/>
        <end position="268"/>
    </location>
</feature>
<feature type="region of interest" description="Disordered" evidence="1">
    <location>
        <begin position="229"/>
        <end position="268"/>
    </location>
</feature>
<dbReference type="EMBL" id="MU003766">
    <property type="protein sequence ID" value="KAF2725747.1"/>
    <property type="molecule type" value="Genomic_DNA"/>
</dbReference>
<evidence type="ECO:0000313" key="3">
    <source>
        <dbReference type="Proteomes" id="UP000799441"/>
    </source>
</evidence>
<evidence type="ECO:0000256" key="1">
    <source>
        <dbReference type="SAM" id="MobiDB-lite"/>
    </source>
</evidence>
<evidence type="ECO:0000313" key="2">
    <source>
        <dbReference type="EMBL" id="KAF2725747.1"/>
    </source>
</evidence>
<name>A0A9P4QEF3_9PEZI</name>
<gene>
    <name evidence="2" type="ORF">K431DRAFT_52345</name>
</gene>
<dbReference type="AlphaFoldDB" id="A0A9P4QEF3"/>
<sequence>MMVAYLKQSRKGALSDGCMTYLSSQPRMLACLACQHKRPSVIFQPQVRVSDRAASEPQDKDHVKRGWKGPQSAPLSFRQVTKPARYYPGSVLSVGQGKGHQVVTPPHLASPRLTSPLLCSALPCSTPLCSEHPEALDSGQSETRRHGWKTGGGGGGVSLPFGLGMMHGGGSKSASSLMTTIRLGDKTPPHWHGAGPPSLGRGNARRRSTELSDVMGGWTERAAGAARTHRWTGGSTARTRVGEWERSPATRPCRFGKVRQEPHIRTAK</sequence>
<feature type="region of interest" description="Disordered" evidence="1">
    <location>
        <begin position="186"/>
        <end position="207"/>
    </location>
</feature>
<accession>A0A9P4QEF3</accession>
<dbReference type="Proteomes" id="UP000799441">
    <property type="component" value="Unassembled WGS sequence"/>
</dbReference>
<organism evidence="2 3">
    <name type="scientific">Polychaeton citri CBS 116435</name>
    <dbReference type="NCBI Taxonomy" id="1314669"/>
    <lineage>
        <taxon>Eukaryota</taxon>
        <taxon>Fungi</taxon>
        <taxon>Dikarya</taxon>
        <taxon>Ascomycota</taxon>
        <taxon>Pezizomycotina</taxon>
        <taxon>Dothideomycetes</taxon>
        <taxon>Dothideomycetidae</taxon>
        <taxon>Capnodiales</taxon>
        <taxon>Capnodiaceae</taxon>
        <taxon>Polychaeton</taxon>
    </lineage>
</organism>